<feature type="compositionally biased region" description="Low complexity" evidence="1">
    <location>
        <begin position="457"/>
        <end position="467"/>
    </location>
</feature>
<organism evidence="2 3">
    <name type="scientific">Entomortierella chlamydospora</name>
    <dbReference type="NCBI Taxonomy" id="101097"/>
    <lineage>
        <taxon>Eukaryota</taxon>
        <taxon>Fungi</taxon>
        <taxon>Fungi incertae sedis</taxon>
        <taxon>Mucoromycota</taxon>
        <taxon>Mortierellomycotina</taxon>
        <taxon>Mortierellomycetes</taxon>
        <taxon>Mortierellales</taxon>
        <taxon>Mortierellaceae</taxon>
        <taxon>Entomortierella</taxon>
    </lineage>
</organism>
<proteinExistence type="predicted"/>
<dbReference type="AlphaFoldDB" id="A0A9P6MJG5"/>
<reference evidence="2" key="1">
    <citation type="journal article" date="2020" name="Fungal Divers.">
        <title>Resolving the Mortierellaceae phylogeny through synthesis of multi-gene phylogenetics and phylogenomics.</title>
        <authorList>
            <person name="Vandepol N."/>
            <person name="Liber J."/>
            <person name="Desiro A."/>
            <person name="Na H."/>
            <person name="Kennedy M."/>
            <person name="Barry K."/>
            <person name="Grigoriev I.V."/>
            <person name="Miller A.N."/>
            <person name="O'Donnell K."/>
            <person name="Stajich J.E."/>
            <person name="Bonito G."/>
        </authorList>
    </citation>
    <scope>NUCLEOTIDE SEQUENCE</scope>
    <source>
        <strain evidence="2">NRRL 2769</strain>
    </source>
</reference>
<protein>
    <recommendedName>
        <fullName evidence="4">F-box domain protein</fullName>
    </recommendedName>
</protein>
<dbReference type="Gene3D" id="3.80.10.10">
    <property type="entry name" value="Ribonuclease Inhibitor"/>
    <property type="match status" value="1"/>
</dbReference>
<keyword evidence="3" id="KW-1185">Reference proteome</keyword>
<evidence type="ECO:0000313" key="3">
    <source>
        <dbReference type="Proteomes" id="UP000703661"/>
    </source>
</evidence>
<evidence type="ECO:0000256" key="1">
    <source>
        <dbReference type="SAM" id="MobiDB-lite"/>
    </source>
</evidence>
<evidence type="ECO:0000313" key="2">
    <source>
        <dbReference type="EMBL" id="KAG0005034.1"/>
    </source>
</evidence>
<dbReference type="EMBL" id="JAAAID010002716">
    <property type="protein sequence ID" value="KAG0005034.1"/>
    <property type="molecule type" value="Genomic_DNA"/>
</dbReference>
<evidence type="ECO:0008006" key="4">
    <source>
        <dbReference type="Google" id="ProtNLM"/>
    </source>
</evidence>
<gene>
    <name evidence="2" type="ORF">BGZ80_005514</name>
</gene>
<dbReference type="Proteomes" id="UP000703661">
    <property type="component" value="Unassembled WGS sequence"/>
</dbReference>
<accession>A0A9P6MJG5</accession>
<comment type="caution">
    <text evidence="2">The sequence shown here is derived from an EMBL/GenBank/DDBJ whole genome shotgun (WGS) entry which is preliminary data.</text>
</comment>
<feature type="region of interest" description="Disordered" evidence="1">
    <location>
        <begin position="431"/>
        <end position="471"/>
    </location>
</feature>
<sequence>MSILRRHGTNVVSLDYVHAHKSTFHFIRTYCPLVQSLSLRFDNRSPRITYLNLEEFFLSMLHLKILHIRFDASQFSPAMFWSLSQLPKLCRLSIDVFYGDPHNSRHYPPDAYMTILDCCPSLDDFTVYGQFLEPIDSTELFHKTSFIQWIRKKIQFQRENAPSTPHEAIASPMHLRSLSRGSTISRLRRSSKAKNNHIKVPLNSEHKIKKLELRSPRMDDRVFSKLVSCCPLLEELTIDGLWARISAASWQTLSAQCPRLRCLTVRDSGVVHYLPSIPSLLTLFPQLESLTLMSLEFKADPDLSTLGIKLREIEQQTGDRHPLKHIHFSGSILRPIKLLLDILTQSSTVESLSVGFTFNTLRVLQNEPDTPYDFNKEWLCYDSLHHLDLTSIWFKNRDAFKKFFIQVQRLTRLKSLWISVCQLREARSMGSTGRRRSFRPLDRSLSSADNNGGGGSSSNSNNNQVRGSGRRSRSFFSFSTVETIRIGTACYQSKKISELPIVYDEVVDIIEAAPMLKQLELTHMSESGTVKRLSLEYAKIKIS</sequence>
<name>A0A9P6MJG5_9FUNG</name>
<dbReference type="SUPFAM" id="SSF52047">
    <property type="entry name" value="RNI-like"/>
    <property type="match status" value="1"/>
</dbReference>
<dbReference type="InterPro" id="IPR032675">
    <property type="entry name" value="LRR_dom_sf"/>
</dbReference>